<feature type="region of interest" description="Disordered" evidence="1">
    <location>
        <begin position="129"/>
        <end position="187"/>
    </location>
</feature>
<evidence type="ECO:0000313" key="4">
    <source>
        <dbReference type="Proteomes" id="UP000666915"/>
    </source>
</evidence>
<dbReference type="RefSeq" id="WP_208272361.1">
    <property type="nucleotide sequence ID" value="NZ_BAAAGM010000020.1"/>
</dbReference>
<keyword evidence="3" id="KW-0808">Transferase</keyword>
<dbReference type="InterPro" id="IPR013216">
    <property type="entry name" value="Methyltransf_11"/>
</dbReference>
<feature type="compositionally biased region" description="Low complexity" evidence="1">
    <location>
        <begin position="133"/>
        <end position="187"/>
    </location>
</feature>
<feature type="domain" description="Methyltransferase type 11" evidence="2">
    <location>
        <begin position="36"/>
        <end position="125"/>
    </location>
</feature>
<sequence length="286" mass="29191">MPADLIAALDAAPAATRLRACTYHLLRTAPGAFVADIGCGTGRAIAELTARGVRTTGVDLDEEMIAAARTRHPDADLRVTDARASRSRDGELTGCRADKVLHDLPVPAHLLTEAHRVLAPGGRIMLCGQDWTPSSSTPRSPTSPAHPSTPAHASPQSHSRAAAASPSSNGSPATMPSAISSSQPCSSRPCSPDGGLPVFCKTDNGERVFGWWGGAGVRGRPSKVKGAFGVASRWTSSTLDFGASAAPEAALGAGSACPAPGRATPPPPSVTSFVKSSETMGVEGSR</sequence>
<keyword evidence="4" id="KW-1185">Reference proteome</keyword>
<dbReference type="PANTHER" id="PTHR42912">
    <property type="entry name" value="METHYLTRANSFERASE"/>
    <property type="match status" value="1"/>
</dbReference>
<dbReference type="Gene3D" id="3.40.50.150">
    <property type="entry name" value="Vaccinia Virus protein VP39"/>
    <property type="match status" value="1"/>
</dbReference>
<dbReference type="GO" id="GO:0032259">
    <property type="term" value="P:methylation"/>
    <property type="evidence" value="ECO:0007669"/>
    <property type="project" value="UniProtKB-KW"/>
</dbReference>
<evidence type="ECO:0000256" key="1">
    <source>
        <dbReference type="SAM" id="MobiDB-lite"/>
    </source>
</evidence>
<dbReference type="EMBL" id="JAGEOK010000040">
    <property type="protein sequence ID" value="MBO2444060.1"/>
    <property type="molecule type" value="Genomic_DNA"/>
</dbReference>
<name>A0ABS3RCV2_9ACTN</name>
<feature type="compositionally biased region" description="Polar residues" evidence="1">
    <location>
        <begin position="270"/>
        <end position="279"/>
    </location>
</feature>
<keyword evidence="3" id="KW-0489">Methyltransferase</keyword>
<dbReference type="SUPFAM" id="SSF53335">
    <property type="entry name" value="S-adenosyl-L-methionine-dependent methyltransferases"/>
    <property type="match status" value="1"/>
</dbReference>
<gene>
    <name evidence="3" type="ORF">J4557_41730</name>
</gene>
<organism evidence="3 4">
    <name type="scientific">Actinomadura nitritigenes</name>
    <dbReference type="NCBI Taxonomy" id="134602"/>
    <lineage>
        <taxon>Bacteria</taxon>
        <taxon>Bacillati</taxon>
        <taxon>Actinomycetota</taxon>
        <taxon>Actinomycetes</taxon>
        <taxon>Streptosporangiales</taxon>
        <taxon>Thermomonosporaceae</taxon>
        <taxon>Actinomadura</taxon>
    </lineage>
</organism>
<dbReference type="GO" id="GO:0008168">
    <property type="term" value="F:methyltransferase activity"/>
    <property type="evidence" value="ECO:0007669"/>
    <property type="project" value="UniProtKB-KW"/>
</dbReference>
<accession>A0ABS3RCV2</accession>
<proteinExistence type="predicted"/>
<protein>
    <submittedName>
        <fullName evidence="3">Methyltransferase domain-containing protein</fullName>
    </submittedName>
</protein>
<dbReference type="CDD" id="cd02440">
    <property type="entry name" value="AdoMet_MTases"/>
    <property type="match status" value="1"/>
</dbReference>
<comment type="caution">
    <text evidence="3">The sequence shown here is derived from an EMBL/GenBank/DDBJ whole genome shotgun (WGS) entry which is preliminary data.</text>
</comment>
<dbReference type="PANTHER" id="PTHR42912:SF80">
    <property type="entry name" value="METHYLTRANSFERASE DOMAIN-CONTAINING PROTEIN"/>
    <property type="match status" value="1"/>
</dbReference>
<feature type="region of interest" description="Disordered" evidence="1">
    <location>
        <begin position="251"/>
        <end position="286"/>
    </location>
</feature>
<evidence type="ECO:0000313" key="3">
    <source>
        <dbReference type="EMBL" id="MBO2444060.1"/>
    </source>
</evidence>
<evidence type="ECO:0000259" key="2">
    <source>
        <dbReference type="Pfam" id="PF08241"/>
    </source>
</evidence>
<dbReference type="InterPro" id="IPR050508">
    <property type="entry name" value="Methyltransf_Superfamily"/>
</dbReference>
<feature type="compositionally biased region" description="Low complexity" evidence="1">
    <location>
        <begin position="251"/>
        <end position="262"/>
    </location>
</feature>
<dbReference type="Pfam" id="PF08241">
    <property type="entry name" value="Methyltransf_11"/>
    <property type="match status" value="1"/>
</dbReference>
<dbReference type="InterPro" id="IPR029063">
    <property type="entry name" value="SAM-dependent_MTases_sf"/>
</dbReference>
<reference evidence="3 4" key="1">
    <citation type="submission" date="2021-03" db="EMBL/GenBank/DDBJ databases">
        <authorList>
            <person name="Kanchanasin P."/>
            <person name="Saeng-In P."/>
            <person name="Phongsopitanun W."/>
            <person name="Yuki M."/>
            <person name="Kudo T."/>
            <person name="Ohkuma M."/>
            <person name="Tanasupawat S."/>
        </authorList>
    </citation>
    <scope>NUCLEOTIDE SEQUENCE [LARGE SCALE GENOMIC DNA]</scope>
    <source>
        <strain evidence="3 4">L46</strain>
    </source>
</reference>
<dbReference type="Proteomes" id="UP000666915">
    <property type="component" value="Unassembled WGS sequence"/>
</dbReference>